<dbReference type="EMBL" id="JBHSAO010000011">
    <property type="protein sequence ID" value="MFC4025102.1"/>
    <property type="molecule type" value="Genomic_DNA"/>
</dbReference>
<dbReference type="InterPro" id="IPR039069">
    <property type="entry name" value="CE7"/>
</dbReference>
<dbReference type="Pfam" id="PF05448">
    <property type="entry name" value="AXE1"/>
    <property type="match status" value="1"/>
</dbReference>
<dbReference type="Gene3D" id="3.40.50.1820">
    <property type="entry name" value="alpha/beta hydrolase"/>
    <property type="match status" value="1"/>
</dbReference>
<sequence length="315" mass="36018">MHHIKEKISQLESYEAVRSMKDDHDTFWKRTLNEARDKPLHEKLTDLNYPIKEIQAYELTYHGFDHTPLHAHYILPKNHDGKLPCLIIFHGYRGHKQSVSNYMKWVIQGYAVIAVDCRGQGRSGDYSSYSSDGMGTWVTKGILDKNEYYYRKVYVDGVRAIDFAASRPEIDEQRIGLMGASMGGGITLAVAALDNRPKLAIADMPNMCDIPLAMEQKFEGSLTAVDAYLHKYPEHIESVYDNLTYFDNLNLSERISCKTRMSVGLKDLICPPMPIYGVYNQLQAPKSMEIYPFAGHDTDIIEHIDKTIQFINENL</sequence>
<keyword evidence="3" id="KW-1185">Reference proteome</keyword>
<name>A0ABV8GYZ9_9BACI</name>
<gene>
    <name evidence="2" type="ORF">ACFOUV_15005</name>
</gene>
<proteinExistence type="predicted"/>
<evidence type="ECO:0000259" key="1">
    <source>
        <dbReference type="Pfam" id="PF05448"/>
    </source>
</evidence>
<organism evidence="2 3">
    <name type="scientific">Oceanobacillus longus</name>
    <dbReference type="NCBI Taxonomy" id="930120"/>
    <lineage>
        <taxon>Bacteria</taxon>
        <taxon>Bacillati</taxon>
        <taxon>Bacillota</taxon>
        <taxon>Bacilli</taxon>
        <taxon>Bacillales</taxon>
        <taxon>Bacillaceae</taxon>
        <taxon>Oceanobacillus</taxon>
    </lineage>
</organism>
<dbReference type="InterPro" id="IPR008391">
    <property type="entry name" value="AXE1_dom"/>
</dbReference>
<dbReference type="PANTHER" id="PTHR40111:SF1">
    <property type="entry name" value="CEPHALOSPORIN-C DEACETYLASE"/>
    <property type="match status" value="1"/>
</dbReference>
<reference evidence="3" key="1">
    <citation type="journal article" date="2019" name="Int. J. Syst. Evol. Microbiol.">
        <title>The Global Catalogue of Microorganisms (GCM) 10K type strain sequencing project: providing services to taxonomists for standard genome sequencing and annotation.</title>
        <authorList>
            <consortium name="The Broad Institute Genomics Platform"/>
            <consortium name="The Broad Institute Genome Sequencing Center for Infectious Disease"/>
            <person name="Wu L."/>
            <person name="Ma J."/>
        </authorList>
    </citation>
    <scope>NUCLEOTIDE SEQUENCE [LARGE SCALE GENOMIC DNA]</scope>
    <source>
        <strain evidence="3">IBRC-M 10703</strain>
    </source>
</reference>
<accession>A0ABV8GYZ9</accession>
<comment type="caution">
    <text evidence="2">The sequence shown here is derived from an EMBL/GenBank/DDBJ whole genome shotgun (WGS) entry which is preliminary data.</text>
</comment>
<dbReference type="SUPFAM" id="SSF53474">
    <property type="entry name" value="alpha/beta-Hydrolases"/>
    <property type="match status" value="1"/>
</dbReference>
<dbReference type="PANTHER" id="PTHR40111">
    <property type="entry name" value="CEPHALOSPORIN-C DEACETYLASE"/>
    <property type="match status" value="1"/>
</dbReference>
<dbReference type="RefSeq" id="WP_379497595.1">
    <property type="nucleotide sequence ID" value="NZ_JBHSAO010000011.1"/>
</dbReference>
<evidence type="ECO:0000313" key="3">
    <source>
        <dbReference type="Proteomes" id="UP001595772"/>
    </source>
</evidence>
<dbReference type="InterPro" id="IPR029058">
    <property type="entry name" value="AB_hydrolase_fold"/>
</dbReference>
<evidence type="ECO:0000313" key="2">
    <source>
        <dbReference type="EMBL" id="MFC4025102.1"/>
    </source>
</evidence>
<dbReference type="Proteomes" id="UP001595772">
    <property type="component" value="Unassembled WGS sequence"/>
</dbReference>
<protein>
    <submittedName>
        <fullName evidence="2">Acetylxylan esterase</fullName>
    </submittedName>
</protein>
<feature type="domain" description="Acetyl xylan esterase" evidence="1">
    <location>
        <begin position="7"/>
        <end position="311"/>
    </location>
</feature>